<dbReference type="PANTHER" id="PTHR43756:SF5">
    <property type="entry name" value="CHOLINE MONOOXYGENASE, CHLOROPLASTIC"/>
    <property type="match status" value="1"/>
</dbReference>
<dbReference type="Gene3D" id="3.90.380.10">
    <property type="entry name" value="Naphthalene 1,2-dioxygenase Alpha Subunit, Chain A, domain 1"/>
    <property type="match status" value="2"/>
</dbReference>
<dbReference type="PROSITE" id="PS51296">
    <property type="entry name" value="RIESKE"/>
    <property type="match status" value="1"/>
</dbReference>
<evidence type="ECO:0000313" key="9">
    <source>
        <dbReference type="Proteomes" id="UP000317288"/>
    </source>
</evidence>
<dbReference type="GO" id="GO:0051537">
    <property type="term" value="F:2 iron, 2 sulfur cluster binding"/>
    <property type="evidence" value="ECO:0007669"/>
    <property type="project" value="UniProtKB-KW"/>
</dbReference>
<evidence type="ECO:0000259" key="7">
    <source>
        <dbReference type="PROSITE" id="PS51296"/>
    </source>
</evidence>
<keyword evidence="2" id="KW-0001">2Fe-2S</keyword>
<dbReference type="Gene3D" id="2.102.10.10">
    <property type="entry name" value="Rieske [2Fe-2S] iron-sulphur domain"/>
    <property type="match status" value="1"/>
</dbReference>
<protein>
    <submittedName>
        <fullName evidence="8">Aromatic ring-hydroxylating dioxygenase subunit alpha</fullName>
    </submittedName>
</protein>
<dbReference type="AlphaFoldDB" id="A0A558JBL3"/>
<keyword evidence="4" id="KW-0560">Oxidoreductase</keyword>
<evidence type="ECO:0000256" key="2">
    <source>
        <dbReference type="ARBA" id="ARBA00022714"/>
    </source>
</evidence>
<dbReference type="Pfam" id="PF00848">
    <property type="entry name" value="Ring_hydroxyl_A"/>
    <property type="match status" value="1"/>
</dbReference>
<keyword evidence="5" id="KW-0408">Iron</keyword>
<proteinExistence type="predicted"/>
<dbReference type="InterPro" id="IPR001663">
    <property type="entry name" value="Rng_hydr_dOase-A"/>
</dbReference>
<dbReference type="InterPro" id="IPR017941">
    <property type="entry name" value="Rieske_2Fe-2S"/>
</dbReference>
<keyword evidence="6" id="KW-0411">Iron-sulfur</keyword>
<reference evidence="8 9" key="1">
    <citation type="submission" date="2019-07" db="EMBL/GenBank/DDBJ databases">
        <title>Diversity of Bacteria from Kongsfjorden, Arctic.</title>
        <authorList>
            <person name="Yu Y."/>
        </authorList>
    </citation>
    <scope>NUCLEOTIDE SEQUENCE [LARGE SCALE GENOMIC DNA]</scope>
    <source>
        <strain evidence="8 9">SM1922</strain>
    </source>
</reference>
<dbReference type="EMBL" id="VNFE01000002">
    <property type="protein sequence ID" value="TVU91028.1"/>
    <property type="molecule type" value="Genomic_DNA"/>
</dbReference>
<dbReference type="SUPFAM" id="SSF50022">
    <property type="entry name" value="ISP domain"/>
    <property type="match status" value="1"/>
</dbReference>
<dbReference type="CDD" id="cd03469">
    <property type="entry name" value="Rieske_RO_Alpha_N"/>
    <property type="match status" value="1"/>
</dbReference>
<dbReference type="Proteomes" id="UP000317288">
    <property type="component" value="Unassembled WGS sequence"/>
</dbReference>
<evidence type="ECO:0000256" key="4">
    <source>
        <dbReference type="ARBA" id="ARBA00023002"/>
    </source>
</evidence>
<dbReference type="CDD" id="cd00680">
    <property type="entry name" value="RHO_alpha_C"/>
    <property type="match status" value="1"/>
</dbReference>
<dbReference type="PRINTS" id="PR00090">
    <property type="entry name" value="RNGDIOXGNASE"/>
</dbReference>
<evidence type="ECO:0000256" key="5">
    <source>
        <dbReference type="ARBA" id="ARBA00023004"/>
    </source>
</evidence>
<evidence type="ECO:0000256" key="3">
    <source>
        <dbReference type="ARBA" id="ARBA00022723"/>
    </source>
</evidence>
<sequence length="384" mass="43853">MTETISSLHTRVEGGCDKTNLSKMLRPECYIDEHWFERELQTIHFPAWHFACLSTSLPNVGSFVSRRFLERSVIVVRSEDGIIRAFLNTCRHRGAPLTSESCGKNAYFRCPFHKWSYDTFGNLTSAPGLGGSVKRSDLKKLDLNLVPIQCEAVAGLVFINLNKENEMPLEVYLGNYIDKVALPHQTQRMHCVQEKSYALTTNWKLYIEVDMETLHTNFIHSHSIGSQPVKPVEHDSNWFGVYHQNSLSPALFPEKRNLAFPTPRDVIGEAAEGTHFSVILPGFFIVTAPEVMWWIQKTPISATRTSVNVGYAFHDETLARHDFNEIAPHYFERLDQVILEDDQICEYQLEGLSNRVRGHFTPVEPVAAYFSELIETRLLEAGYE</sequence>
<keyword evidence="3" id="KW-0479">Metal-binding</keyword>
<accession>A0A558JBL3</accession>
<feature type="domain" description="Rieske" evidence="7">
    <location>
        <begin position="48"/>
        <end position="159"/>
    </location>
</feature>
<dbReference type="GO" id="GO:0005506">
    <property type="term" value="F:iron ion binding"/>
    <property type="evidence" value="ECO:0007669"/>
    <property type="project" value="InterPro"/>
</dbReference>
<evidence type="ECO:0000256" key="1">
    <source>
        <dbReference type="ARBA" id="ARBA00001962"/>
    </source>
</evidence>
<dbReference type="GO" id="GO:0051213">
    <property type="term" value="F:dioxygenase activity"/>
    <property type="evidence" value="ECO:0007669"/>
    <property type="project" value="UniProtKB-KW"/>
</dbReference>
<dbReference type="InterPro" id="IPR015879">
    <property type="entry name" value="Ring_hydroxy_dOase_asu_C_dom"/>
</dbReference>
<gene>
    <name evidence="8" type="ORF">FQP89_08080</name>
</gene>
<dbReference type="InterPro" id="IPR036922">
    <property type="entry name" value="Rieske_2Fe-2S_sf"/>
</dbReference>
<dbReference type="PANTHER" id="PTHR43756">
    <property type="entry name" value="CHOLINE MONOOXYGENASE, CHLOROPLASTIC"/>
    <property type="match status" value="1"/>
</dbReference>
<dbReference type="Pfam" id="PF00355">
    <property type="entry name" value="Rieske"/>
    <property type="match status" value="1"/>
</dbReference>
<dbReference type="SUPFAM" id="SSF55961">
    <property type="entry name" value="Bet v1-like"/>
    <property type="match status" value="1"/>
</dbReference>
<organism evidence="8 9">
    <name type="scientific">Vreelandella titanicae</name>
    <dbReference type="NCBI Taxonomy" id="664683"/>
    <lineage>
        <taxon>Bacteria</taxon>
        <taxon>Pseudomonadati</taxon>
        <taxon>Pseudomonadota</taxon>
        <taxon>Gammaproteobacteria</taxon>
        <taxon>Oceanospirillales</taxon>
        <taxon>Halomonadaceae</taxon>
        <taxon>Vreelandella</taxon>
    </lineage>
</organism>
<keyword evidence="8" id="KW-0223">Dioxygenase</keyword>
<evidence type="ECO:0000256" key="6">
    <source>
        <dbReference type="ARBA" id="ARBA00023014"/>
    </source>
</evidence>
<comment type="cofactor">
    <cofactor evidence="1">
        <name>Fe cation</name>
        <dbReference type="ChEBI" id="CHEBI:24875"/>
    </cofactor>
</comment>
<name>A0A558JBL3_9GAMM</name>
<comment type="caution">
    <text evidence="8">The sequence shown here is derived from an EMBL/GenBank/DDBJ whole genome shotgun (WGS) entry which is preliminary data.</text>
</comment>
<evidence type="ECO:0000313" key="8">
    <source>
        <dbReference type="EMBL" id="TVU91028.1"/>
    </source>
</evidence>